<name>H8X022_CANO9</name>
<dbReference type="OrthoDB" id="4062597at2759"/>
<dbReference type="AlphaFoldDB" id="H8X022"/>
<dbReference type="HOGENOM" id="CLU_1012537_0_0_1"/>
<gene>
    <name evidence="1" type="ORF">CORT_0B06590</name>
</gene>
<evidence type="ECO:0000313" key="2">
    <source>
        <dbReference type="Proteomes" id="UP000005018"/>
    </source>
</evidence>
<protein>
    <submittedName>
        <fullName evidence="1">Uncharacterized protein</fullName>
    </submittedName>
</protein>
<dbReference type="EMBL" id="HE681720">
    <property type="protein sequence ID" value="CCG22367.1"/>
    <property type="molecule type" value="Genomic_DNA"/>
</dbReference>
<dbReference type="Proteomes" id="UP000005018">
    <property type="component" value="Chromosome 2"/>
</dbReference>
<evidence type="ECO:0000313" key="1">
    <source>
        <dbReference type="EMBL" id="CCG22367.1"/>
    </source>
</evidence>
<dbReference type="RefSeq" id="XP_003867804.1">
    <property type="nucleotide sequence ID" value="XM_003867756.1"/>
</dbReference>
<reference evidence="1 2" key="1">
    <citation type="journal article" date="2012" name="PLoS ONE">
        <title>Sequence and analysis of the genome of the pathogenic yeast Candida orthopsilosis.</title>
        <authorList>
            <person name="Riccombeni A."/>
            <person name="Vidanes G."/>
            <person name="Proux-Wera E."/>
            <person name="Wolfe K.H."/>
            <person name="Butler G."/>
        </authorList>
    </citation>
    <scope>NUCLEOTIDE SEQUENCE [LARGE SCALE GENOMIC DNA]</scope>
    <source>
        <strain evidence="1 2">Co 90-125</strain>
    </source>
</reference>
<dbReference type="GeneID" id="14538786"/>
<accession>H8X022</accession>
<dbReference type="KEGG" id="cot:CORT_0B06590"/>
<sequence>MSLEIVFLPQSWFRARSSFPNLTKLLNKGYDKPRLKYNIIQTQRIQSDDSLLENLAVNPDDEIGVFLLLGGEKKFHLLKEQGFARNFNDDSVQSAFQCDIPTEFASYFDLDKLSEAPVTIADAKFDFNDQFLSRVIASLGFRSYYRKSAQTTKPFILTAYTSFMKNAASKFLDFVLNDLLQDPGYFNILSNTGDISKYDRLSIYADCIVEHGLVNYYTTKCRFEATGERVLVQVGASIGRDVSSASYKAIQASRDFHIAYIRREVELLIKQTL</sequence>
<proteinExistence type="predicted"/>
<keyword evidence="2" id="KW-1185">Reference proteome</keyword>
<organism evidence="1 2">
    <name type="scientific">Candida orthopsilosis (strain 90-125)</name>
    <name type="common">Yeast</name>
    <dbReference type="NCBI Taxonomy" id="1136231"/>
    <lineage>
        <taxon>Eukaryota</taxon>
        <taxon>Fungi</taxon>
        <taxon>Dikarya</taxon>
        <taxon>Ascomycota</taxon>
        <taxon>Saccharomycotina</taxon>
        <taxon>Pichiomycetes</taxon>
        <taxon>Debaryomycetaceae</taxon>
        <taxon>Candida/Lodderomyces clade</taxon>
        <taxon>Candida</taxon>
    </lineage>
</organism>
<dbReference type="eggNOG" id="ENOG502SG1V">
    <property type="taxonomic scope" value="Eukaryota"/>
</dbReference>